<dbReference type="Proteomes" id="UP000276133">
    <property type="component" value="Unassembled WGS sequence"/>
</dbReference>
<comment type="caution">
    <text evidence="1">The sequence shown here is derived from an EMBL/GenBank/DDBJ whole genome shotgun (WGS) entry which is preliminary data.</text>
</comment>
<evidence type="ECO:0000313" key="2">
    <source>
        <dbReference type="Proteomes" id="UP000276133"/>
    </source>
</evidence>
<keyword evidence="2" id="KW-1185">Reference proteome</keyword>
<reference evidence="1 2" key="1">
    <citation type="journal article" date="2018" name="Sci. Rep.">
        <title>Genomic signatures of local adaptation to the degree of environmental predictability in rotifers.</title>
        <authorList>
            <person name="Franch-Gras L."/>
            <person name="Hahn C."/>
            <person name="Garcia-Roger E.M."/>
            <person name="Carmona M.J."/>
            <person name="Serra M."/>
            <person name="Gomez A."/>
        </authorList>
    </citation>
    <scope>NUCLEOTIDE SEQUENCE [LARGE SCALE GENOMIC DNA]</scope>
    <source>
        <strain evidence="1">HYR1</strain>
    </source>
</reference>
<proteinExistence type="predicted"/>
<name>A0A3M7SGG0_BRAPC</name>
<accession>A0A3M7SGG0</accession>
<evidence type="ECO:0000313" key="1">
    <source>
        <dbReference type="EMBL" id="RNA34826.1"/>
    </source>
</evidence>
<protein>
    <submittedName>
        <fullName evidence="1">Uncharacterized protein</fullName>
    </submittedName>
</protein>
<sequence length="72" mass="8387">MDTQSQNKNSITILFIQPFRSVPINSILFETFHKSIPFRPSFQFHSIQSILFQPEIDGIDKRDLMEWNGMAG</sequence>
<dbReference type="EMBL" id="REGN01001408">
    <property type="protein sequence ID" value="RNA34826.1"/>
    <property type="molecule type" value="Genomic_DNA"/>
</dbReference>
<gene>
    <name evidence="1" type="ORF">BpHYR1_045240</name>
</gene>
<organism evidence="1 2">
    <name type="scientific">Brachionus plicatilis</name>
    <name type="common">Marine rotifer</name>
    <name type="synonym">Brachionus muelleri</name>
    <dbReference type="NCBI Taxonomy" id="10195"/>
    <lineage>
        <taxon>Eukaryota</taxon>
        <taxon>Metazoa</taxon>
        <taxon>Spiralia</taxon>
        <taxon>Gnathifera</taxon>
        <taxon>Rotifera</taxon>
        <taxon>Eurotatoria</taxon>
        <taxon>Monogononta</taxon>
        <taxon>Pseudotrocha</taxon>
        <taxon>Ploima</taxon>
        <taxon>Brachionidae</taxon>
        <taxon>Brachionus</taxon>
    </lineage>
</organism>
<dbReference type="AlphaFoldDB" id="A0A3M7SGG0"/>